<protein>
    <submittedName>
        <fullName evidence="6">Flavoprotein, HI0933 family</fullName>
    </submittedName>
</protein>
<dbReference type="Gene3D" id="3.50.50.60">
    <property type="entry name" value="FAD/NAD(P)-binding domain"/>
    <property type="match status" value="1"/>
</dbReference>
<dbReference type="SUPFAM" id="SSF51905">
    <property type="entry name" value="FAD/NAD(P)-binding domain"/>
    <property type="match status" value="1"/>
</dbReference>
<dbReference type="InterPro" id="IPR023166">
    <property type="entry name" value="BaiN-like_dom_sf"/>
</dbReference>
<dbReference type="SUPFAM" id="SSF160996">
    <property type="entry name" value="HI0933 insert domain-like"/>
    <property type="match status" value="1"/>
</dbReference>
<evidence type="ECO:0000259" key="5">
    <source>
        <dbReference type="Pfam" id="PF22780"/>
    </source>
</evidence>
<evidence type="ECO:0000259" key="4">
    <source>
        <dbReference type="Pfam" id="PF03486"/>
    </source>
</evidence>
<dbReference type="InterPro" id="IPR057661">
    <property type="entry name" value="RsdA/BaiN/AoA(So)_Rossmann"/>
</dbReference>
<gene>
    <name evidence="6" type="ORF">NCTC10295_01675</name>
</gene>
<dbReference type="InterPro" id="IPR055178">
    <property type="entry name" value="RsdA/BaiN/AoA(So)-like_dom"/>
</dbReference>
<feature type="domain" description="RsdA/BaiN/AoA(So)-like Rossmann fold-like" evidence="4">
    <location>
        <begin position="9"/>
        <end position="413"/>
    </location>
</feature>
<dbReference type="Gene3D" id="1.10.8.260">
    <property type="entry name" value="HI0933 insert domain-like"/>
    <property type="match status" value="1"/>
</dbReference>
<dbReference type="EMBL" id="UGQS01000002">
    <property type="protein sequence ID" value="STZ76885.1"/>
    <property type="molecule type" value="Genomic_DNA"/>
</dbReference>
<dbReference type="Pfam" id="PF03486">
    <property type="entry name" value="HI0933_like"/>
    <property type="match status" value="1"/>
</dbReference>
<dbReference type="AlphaFoldDB" id="A0A378UHW1"/>
<name>A0A378UHW1_BERDE</name>
<dbReference type="Proteomes" id="UP000254651">
    <property type="component" value="Unassembled WGS sequence"/>
</dbReference>
<dbReference type="PANTHER" id="PTHR42887:SF2">
    <property type="entry name" value="OS12G0638800 PROTEIN"/>
    <property type="match status" value="1"/>
</dbReference>
<evidence type="ECO:0000256" key="2">
    <source>
        <dbReference type="ARBA" id="ARBA00022630"/>
    </source>
</evidence>
<evidence type="ECO:0000256" key="3">
    <source>
        <dbReference type="ARBA" id="ARBA00022827"/>
    </source>
</evidence>
<organism evidence="6 7">
    <name type="scientific">Bergeriella denitrificans</name>
    <name type="common">Neisseria denitrificans</name>
    <dbReference type="NCBI Taxonomy" id="494"/>
    <lineage>
        <taxon>Bacteria</taxon>
        <taxon>Pseudomonadati</taxon>
        <taxon>Pseudomonadota</taxon>
        <taxon>Betaproteobacteria</taxon>
        <taxon>Neisseriales</taxon>
        <taxon>Neisseriaceae</taxon>
        <taxon>Bergeriella</taxon>
    </lineage>
</organism>
<dbReference type="NCBIfam" id="TIGR00275">
    <property type="entry name" value="aminoacetone oxidase family FAD-binding enzyme"/>
    <property type="match status" value="1"/>
</dbReference>
<sequence>MSPLPHFFHTLIIGAGAAGMMAAARIGQRGFSVALLDHAVKIGEKIRISGGGRCNFTNRHLDGGDASPYYVSQQPRFVRHALSRFSAQDFVQLVEAHGIAYHEKHKGQLFCSGSAQEIIAMLQEECRKGGVSWHTGCRIDAVCALPEQADGARFEIRSSSGLFCCRNLITATGGLAVPAIGATAFGYELAKQFGHSIITPEAALVPLRFENWTESGLAALSGIALPVCIRTGSGKTAAAFDEDLLFRHKGLSGPAVLQISSYWQPGNSITVDFAPDTDLAAALCHGKSGQKIQLNTAIRQLCPHLPERLLDCWLAQPAFAPYAAHKWADVPNTLLQQLGRSLNEWTLLPSGSDGHKKAEATRGGVNVKEIHPKTMESRLRPGLYFIGEVMDITGWLGGYNFQWAWSSAVCAADAVS</sequence>
<reference evidence="6 7" key="1">
    <citation type="submission" date="2018-06" db="EMBL/GenBank/DDBJ databases">
        <authorList>
            <consortium name="Pathogen Informatics"/>
            <person name="Doyle S."/>
        </authorList>
    </citation>
    <scope>NUCLEOTIDE SEQUENCE [LARGE SCALE GENOMIC DNA]</scope>
    <source>
        <strain evidence="6 7">NCTC10295</strain>
    </source>
</reference>
<accession>A0A378UHW1</accession>
<comment type="cofactor">
    <cofactor evidence="1">
        <name>FAD</name>
        <dbReference type="ChEBI" id="CHEBI:57692"/>
    </cofactor>
</comment>
<keyword evidence="3" id="KW-0274">FAD</keyword>
<dbReference type="Pfam" id="PF22780">
    <property type="entry name" value="HI0933_like_1st"/>
    <property type="match status" value="1"/>
</dbReference>
<dbReference type="InterPro" id="IPR036188">
    <property type="entry name" value="FAD/NAD-bd_sf"/>
</dbReference>
<dbReference type="InterPro" id="IPR004792">
    <property type="entry name" value="BaiN-like"/>
</dbReference>
<dbReference type="Gene3D" id="2.40.30.10">
    <property type="entry name" value="Translation factors"/>
    <property type="match status" value="1"/>
</dbReference>
<evidence type="ECO:0000256" key="1">
    <source>
        <dbReference type="ARBA" id="ARBA00001974"/>
    </source>
</evidence>
<evidence type="ECO:0000313" key="6">
    <source>
        <dbReference type="EMBL" id="STZ76885.1"/>
    </source>
</evidence>
<evidence type="ECO:0000313" key="7">
    <source>
        <dbReference type="Proteomes" id="UP000254651"/>
    </source>
</evidence>
<dbReference type="RefSeq" id="WP_066081196.1">
    <property type="nucleotide sequence ID" value="NZ_CP181246.1"/>
</dbReference>
<dbReference type="PANTHER" id="PTHR42887">
    <property type="entry name" value="OS12G0638800 PROTEIN"/>
    <property type="match status" value="1"/>
</dbReference>
<proteinExistence type="predicted"/>
<keyword evidence="2" id="KW-0285">Flavoprotein</keyword>
<feature type="domain" description="RsdA/BaiN/AoA(So)-like insert" evidence="5">
    <location>
        <begin position="202"/>
        <end position="359"/>
    </location>
</feature>
<keyword evidence="7" id="KW-1185">Reference proteome</keyword>